<gene>
    <name evidence="1" type="ORF">M5D96_005194</name>
</gene>
<dbReference type="Proteomes" id="UP001059596">
    <property type="component" value="Unassembled WGS sequence"/>
</dbReference>
<proteinExistence type="predicted"/>
<organism evidence="1 2">
    <name type="scientific">Drosophila gunungcola</name>
    <name type="common">fruit fly</name>
    <dbReference type="NCBI Taxonomy" id="103775"/>
    <lineage>
        <taxon>Eukaryota</taxon>
        <taxon>Metazoa</taxon>
        <taxon>Ecdysozoa</taxon>
        <taxon>Arthropoda</taxon>
        <taxon>Hexapoda</taxon>
        <taxon>Insecta</taxon>
        <taxon>Pterygota</taxon>
        <taxon>Neoptera</taxon>
        <taxon>Endopterygota</taxon>
        <taxon>Diptera</taxon>
        <taxon>Brachycera</taxon>
        <taxon>Muscomorpha</taxon>
        <taxon>Ephydroidea</taxon>
        <taxon>Drosophilidae</taxon>
        <taxon>Drosophila</taxon>
        <taxon>Sophophora</taxon>
    </lineage>
</organism>
<name>A0A9P9YVI0_9MUSC</name>
<keyword evidence="2" id="KW-1185">Reference proteome</keyword>
<reference evidence="1" key="1">
    <citation type="journal article" date="2023" name="Genome Biol. Evol.">
        <title>Long-read-based Genome Assembly of Drosophila gunungcola Reveals Fewer Chemosensory Genes in Flower-breeding Species.</title>
        <authorList>
            <person name="Negi A."/>
            <person name="Liao B.Y."/>
            <person name="Yeh S.D."/>
        </authorList>
    </citation>
    <scope>NUCLEOTIDE SEQUENCE</scope>
    <source>
        <strain evidence="1">Sukarami</strain>
    </source>
</reference>
<evidence type="ECO:0000313" key="2">
    <source>
        <dbReference type="Proteomes" id="UP001059596"/>
    </source>
</evidence>
<comment type="caution">
    <text evidence="1">The sequence shown here is derived from an EMBL/GenBank/DDBJ whole genome shotgun (WGS) entry which is preliminary data.</text>
</comment>
<protein>
    <submittedName>
        <fullName evidence="1">Uncharacterized protein</fullName>
    </submittedName>
</protein>
<sequence length="53" mass="6352">MLGKPFLFPIETFLISLLGYKRCDKLFNENTSAYLSRTERFENPRELPYKRAH</sequence>
<accession>A0A9P9YVI0</accession>
<dbReference type="AlphaFoldDB" id="A0A9P9YVI0"/>
<dbReference type="EMBL" id="JAMKOV010000002">
    <property type="protein sequence ID" value="KAI8043856.1"/>
    <property type="molecule type" value="Genomic_DNA"/>
</dbReference>
<evidence type="ECO:0000313" key="1">
    <source>
        <dbReference type="EMBL" id="KAI8043856.1"/>
    </source>
</evidence>